<evidence type="ECO:0000256" key="10">
    <source>
        <dbReference type="ARBA" id="ARBA00023242"/>
    </source>
</evidence>
<dbReference type="PROSITE" id="PS50867">
    <property type="entry name" value="PRE_SET"/>
    <property type="match status" value="1"/>
</dbReference>
<dbReference type="Ensembl" id="ENSOANT00000005981.2">
    <property type="protein sequence ID" value="ENSOANP00000005979.2"/>
    <property type="gene ID" value="ENSOANG00000003769.2"/>
</dbReference>
<dbReference type="GO" id="GO:0005634">
    <property type="term" value="C:nucleus"/>
    <property type="evidence" value="ECO:0007669"/>
    <property type="project" value="UniProtKB-SubCell"/>
</dbReference>
<dbReference type="GeneID" id="100075708"/>
<sequence>MAAPARSPAGWDVSRGLENLPVGLWSQRGEQEPGPLQYTPEHVMGPGADIDPTEIAFPGCLCRTTSCLPSDCSCLPRGLNYDHSCLKDMGSENSYGRPIYECNVMCRCSEECKNRVVQKGLQFHLEVFKTDKKGWGLRTLESIPKGRFVCEYAGEILGFSEACRRMKLQTTDDSNYILAVREHLHSGQVIETFVDPTWIGNVGRFLNHSCEPNLLMVPVRIDSLVPKLALFATQDILPGEELAYDYSGRFHNRVESHGDQDALYKDKANKPCYCGTKSCAIFLPYDSSLYCPLENKSTN</sequence>
<dbReference type="FunFam" id="2.170.270.10:FF:000041">
    <property type="entry name" value="Histone-lysine N-methyltransferase SETMAR"/>
    <property type="match status" value="1"/>
</dbReference>
<dbReference type="Proteomes" id="UP000002279">
    <property type="component" value="Chromosome X1"/>
</dbReference>
<name>F7GER1_ORNAN</name>
<evidence type="ECO:0000256" key="8">
    <source>
        <dbReference type="ARBA" id="ARBA00022833"/>
    </source>
</evidence>
<comment type="catalytic activity">
    <reaction evidence="11">
        <text>L-lysyl(36)-[histone H3] + 2 S-adenosyl-L-methionine = N(6),N(6)-dimethyl-L-lysyl(36)-[histone H3] + 2 S-adenosyl-L-homocysteine + 2 H(+)</text>
        <dbReference type="Rhea" id="RHEA:60308"/>
        <dbReference type="Rhea" id="RHEA-COMP:9785"/>
        <dbReference type="Rhea" id="RHEA-COMP:9787"/>
        <dbReference type="ChEBI" id="CHEBI:15378"/>
        <dbReference type="ChEBI" id="CHEBI:29969"/>
        <dbReference type="ChEBI" id="CHEBI:57856"/>
        <dbReference type="ChEBI" id="CHEBI:59789"/>
        <dbReference type="ChEBI" id="CHEBI:61976"/>
        <dbReference type="EC" id="2.1.1.357"/>
    </reaction>
</comment>
<dbReference type="Pfam" id="PF05033">
    <property type="entry name" value="Pre-SET"/>
    <property type="match status" value="1"/>
</dbReference>
<protein>
    <recommendedName>
        <fullName evidence="13">Histone-lysine N-methyltransferase SETMAR</fullName>
        <ecNumber evidence="12">2.1.1.357</ecNumber>
    </recommendedName>
</protein>
<evidence type="ECO:0000256" key="4">
    <source>
        <dbReference type="ARBA" id="ARBA00022603"/>
    </source>
</evidence>
<keyword evidence="10" id="KW-0539">Nucleus</keyword>
<evidence type="ECO:0000256" key="9">
    <source>
        <dbReference type="ARBA" id="ARBA00022853"/>
    </source>
</evidence>
<organism evidence="17 18">
    <name type="scientific">Ornithorhynchus anatinus</name>
    <name type="common">Duckbill platypus</name>
    <dbReference type="NCBI Taxonomy" id="9258"/>
    <lineage>
        <taxon>Eukaryota</taxon>
        <taxon>Metazoa</taxon>
        <taxon>Chordata</taxon>
        <taxon>Craniata</taxon>
        <taxon>Vertebrata</taxon>
        <taxon>Euteleostomi</taxon>
        <taxon>Mammalia</taxon>
        <taxon>Monotremata</taxon>
        <taxon>Ornithorhynchidae</taxon>
        <taxon>Ornithorhynchus</taxon>
    </lineage>
</organism>
<dbReference type="InterPro" id="IPR001214">
    <property type="entry name" value="SET_dom"/>
</dbReference>
<dbReference type="Bgee" id="ENSOANG00000003769">
    <property type="expression patterns" value="Expressed in ovary and 7 other cell types or tissues"/>
</dbReference>
<dbReference type="GeneTree" id="ENSGT00940000162663"/>
<evidence type="ECO:0000256" key="3">
    <source>
        <dbReference type="ARBA" id="ARBA00022454"/>
    </source>
</evidence>
<dbReference type="PANTHER" id="PTHR46223">
    <property type="entry name" value="HISTONE-LYSINE N-METHYLTRANSFERASE SUV39H"/>
    <property type="match status" value="1"/>
</dbReference>
<evidence type="ECO:0000256" key="2">
    <source>
        <dbReference type="ARBA" id="ARBA00004286"/>
    </source>
</evidence>
<dbReference type="InterPro" id="IPR046341">
    <property type="entry name" value="SET_dom_sf"/>
</dbReference>
<evidence type="ECO:0000256" key="5">
    <source>
        <dbReference type="ARBA" id="ARBA00022679"/>
    </source>
</evidence>
<dbReference type="GO" id="GO:0140954">
    <property type="term" value="F:histone H3K36 dimethyltransferase activity"/>
    <property type="evidence" value="ECO:0007669"/>
    <property type="project" value="UniProtKB-EC"/>
</dbReference>
<evidence type="ECO:0000259" key="16">
    <source>
        <dbReference type="PROSITE" id="PS50868"/>
    </source>
</evidence>
<dbReference type="EC" id="2.1.1.357" evidence="12"/>
<evidence type="ECO:0000259" key="15">
    <source>
        <dbReference type="PROSITE" id="PS50867"/>
    </source>
</evidence>
<dbReference type="GO" id="GO:0005694">
    <property type="term" value="C:chromosome"/>
    <property type="evidence" value="ECO:0007669"/>
    <property type="project" value="UniProtKB-SubCell"/>
</dbReference>
<keyword evidence="4" id="KW-0489">Methyltransferase</keyword>
<evidence type="ECO:0000256" key="12">
    <source>
        <dbReference type="ARBA" id="ARBA00066810"/>
    </source>
</evidence>
<evidence type="ECO:0000313" key="17">
    <source>
        <dbReference type="Ensembl" id="ENSOANP00000005979.2"/>
    </source>
</evidence>
<evidence type="ECO:0000256" key="1">
    <source>
        <dbReference type="ARBA" id="ARBA00004123"/>
    </source>
</evidence>
<dbReference type="InterPro" id="IPR007728">
    <property type="entry name" value="Pre-SET_dom"/>
</dbReference>
<feature type="domain" description="SET" evidence="14">
    <location>
        <begin position="123"/>
        <end position="247"/>
    </location>
</feature>
<dbReference type="OrthoDB" id="616263at2759"/>
<keyword evidence="7" id="KW-0479">Metal-binding</keyword>
<dbReference type="AlphaFoldDB" id="F7GER1"/>
<keyword evidence="3" id="KW-0158">Chromosome</keyword>
<reference evidence="17 18" key="1">
    <citation type="journal article" date="2008" name="Nature">
        <title>Genome analysis of the platypus reveals unique signatures of evolution.</title>
        <authorList>
            <person name="Warren W.C."/>
            <person name="Hillier L.W."/>
            <person name="Marshall Graves J.A."/>
            <person name="Birney E."/>
            <person name="Ponting C.P."/>
            <person name="Grutzner F."/>
            <person name="Belov K."/>
            <person name="Miller W."/>
            <person name="Clarke L."/>
            <person name="Chinwalla A.T."/>
            <person name="Yang S.P."/>
            <person name="Heger A."/>
            <person name="Locke D.P."/>
            <person name="Miethke P."/>
            <person name="Waters P.D."/>
            <person name="Veyrunes F."/>
            <person name="Fulton L."/>
            <person name="Fulton B."/>
            <person name="Graves T."/>
            <person name="Wallis J."/>
            <person name="Puente X.S."/>
            <person name="Lopez-Otin C."/>
            <person name="Ordonez G.R."/>
            <person name="Eichler E.E."/>
            <person name="Chen L."/>
            <person name="Cheng Z."/>
            <person name="Deakin J.E."/>
            <person name="Alsop A."/>
            <person name="Thompson K."/>
            <person name="Kirby P."/>
            <person name="Papenfuss A.T."/>
            <person name="Wakefield M.J."/>
            <person name="Olender T."/>
            <person name="Lancet D."/>
            <person name="Huttley G.A."/>
            <person name="Smit A.F."/>
            <person name="Pask A."/>
            <person name="Temple-Smith P."/>
            <person name="Batzer M.A."/>
            <person name="Walker J.A."/>
            <person name="Konkel M.K."/>
            <person name="Harris R.S."/>
            <person name="Whittington C.M."/>
            <person name="Wong E.S."/>
            <person name="Gemmell N.J."/>
            <person name="Buschiazzo E."/>
            <person name="Vargas Jentzsch I.M."/>
            <person name="Merkel A."/>
            <person name="Schmitz J."/>
            <person name="Zemann A."/>
            <person name="Churakov G."/>
            <person name="Kriegs J.O."/>
            <person name="Brosius J."/>
            <person name="Murchison E.P."/>
            <person name="Sachidanandam R."/>
            <person name="Smith C."/>
            <person name="Hannon G.J."/>
            <person name="Tsend-Ayush E."/>
            <person name="McMillan D."/>
            <person name="Attenborough R."/>
            <person name="Rens W."/>
            <person name="Ferguson-Smith M."/>
            <person name="Lefevre C.M."/>
            <person name="Sharp J.A."/>
            <person name="Nicholas K.R."/>
            <person name="Ray D.A."/>
            <person name="Kube M."/>
            <person name="Reinhardt R."/>
            <person name="Pringle T.H."/>
            <person name="Taylor J."/>
            <person name="Jones R.C."/>
            <person name="Nixon B."/>
            <person name="Dacheux J.L."/>
            <person name="Niwa H."/>
            <person name="Sekita Y."/>
            <person name="Huang X."/>
            <person name="Stark A."/>
            <person name="Kheradpour P."/>
            <person name="Kellis M."/>
            <person name="Flicek P."/>
            <person name="Chen Y."/>
            <person name="Webber C."/>
            <person name="Hardison R."/>
            <person name="Nelson J."/>
            <person name="Hallsworth-Pepin K."/>
            <person name="Delehaunty K."/>
            <person name="Markovic C."/>
            <person name="Minx P."/>
            <person name="Feng Y."/>
            <person name="Kremitzki C."/>
            <person name="Mitreva M."/>
            <person name="Glasscock J."/>
            <person name="Wylie T."/>
            <person name="Wohldmann P."/>
            <person name="Thiru P."/>
            <person name="Nhan M.N."/>
            <person name="Pohl C.S."/>
            <person name="Smith S.M."/>
            <person name="Hou S."/>
            <person name="Nefedov M."/>
            <person name="de Jong P.J."/>
            <person name="Renfree M.B."/>
            <person name="Mardis E.R."/>
            <person name="Wilson R.K."/>
        </authorList>
    </citation>
    <scope>NUCLEOTIDE SEQUENCE [LARGE SCALE GENOMIC DNA]</scope>
    <source>
        <strain evidence="17 18">Glennie</strain>
    </source>
</reference>
<evidence type="ECO:0000256" key="11">
    <source>
        <dbReference type="ARBA" id="ARBA00050654"/>
    </source>
</evidence>
<dbReference type="RefSeq" id="XP_039766346.1">
    <property type="nucleotide sequence ID" value="XM_039910412.1"/>
</dbReference>
<dbReference type="PROSITE" id="PS50868">
    <property type="entry name" value="POST_SET"/>
    <property type="match status" value="1"/>
</dbReference>
<accession>F7GER1</accession>
<keyword evidence="8" id="KW-0862">Zinc</keyword>
<dbReference type="Pfam" id="PF00856">
    <property type="entry name" value="SET"/>
    <property type="match status" value="1"/>
</dbReference>
<dbReference type="SUPFAM" id="SSF82199">
    <property type="entry name" value="SET domain"/>
    <property type="match status" value="1"/>
</dbReference>
<keyword evidence="6" id="KW-0949">S-adenosyl-L-methionine</keyword>
<dbReference type="Gene3D" id="2.170.270.10">
    <property type="entry name" value="SET domain"/>
    <property type="match status" value="1"/>
</dbReference>
<reference evidence="17" key="2">
    <citation type="submission" date="2025-08" db="UniProtKB">
        <authorList>
            <consortium name="Ensembl"/>
        </authorList>
    </citation>
    <scope>IDENTIFICATION</scope>
    <source>
        <strain evidence="17">Glennie</strain>
    </source>
</reference>
<dbReference type="OMA" id="VDSMVPK"/>
<gene>
    <name evidence="17" type="primary">LOC100075708</name>
</gene>
<dbReference type="PROSITE" id="PS50280">
    <property type="entry name" value="SET"/>
    <property type="match status" value="1"/>
</dbReference>
<keyword evidence="5" id="KW-0808">Transferase</keyword>
<keyword evidence="18" id="KW-1185">Reference proteome</keyword>
<evidence type="ECO:0000256" key="6">
    <source>
        <dbReference type="ARBA" id="ARBA00022691"/>
    </source>
</evidence>
<feature type="domain" description="Pre-SET" evidence="15">
    <location>
        <begin position="58"/>
        <end position="120"/>
    </location>
</feature>
<dbReference type="CDD" id="cd10544">
    <property type="entry name" value="SET_SETMAR"/>
    <property type="match status" value="1"/>
</dbReference>
<reference evidence="17" key="3">
    <citation type="submission" date="2025-09" db="UniProtKB">
        <authorList>
            <consortium name="Ensembl"/>
        </authorList>
    </citation>
    <scope>IDENTIFICATION</scope>
    <source>
        <strain evidence="17">Glennie</strain>
    </source>
</reference>
<dbReference type="SMART" id="SM00317">
    <property type="entry name" value="SET"/>
    <property type="match status" value="1"/>
</dbReference>
<proteinExistence type="predicted"/>
<dbReference type="STRING" id="9258.ENSOANP00000005979"/>
<evidence type="ECO:0000313" key="18">
    <source>
        <dbReference type="Proteomes" id="UP000002279"/>
    </source>
</evidence>
<feature type="domain" description="Post-SET" evidence="16">
    <location>
        <begin position="268"/>
        <end position="284"/>
    </location>
</feature>
<dbReference type="KEGG" id="oaa:100075708"/>
<dbReference type="InParanoid" id="F7GER1"/>
<dbReference type="SMART" id="SM00468">
    <property type="entry name" value="PreSET"/>
    <property type="match status" value="1"/>
</dbReference>
<evidence type="ECO:0000259" key="14">
    <source>
        <dbReference type="PROSITE" id="PS50280"/>
    </source>
</evidence>
<dbReference type="eggNOG" id="KOG1082">
    <property type="taxonomic scope" value="Eukaryota"/>
</dbReference>
<dbReference type="GO" id="GO:0032259">
    <property type="term" value="P:methylation"/>
    <property type="evidence" value="ECO:0007669"/>
    <property type="project" value="UniProtKB-KW"/>
</dbReference>
<evidence type="ECO:0000256" key="13">
    <source>
        <dbReference type="ARBA" id="ARBA00067917"/>
    </source>
</evidence>
<dbReference type="InterPro" id="IPR003616">
    <property type="entry name" value="Post-SET_dom"/>
</dbReference>
<dbReference type="PANTHER" id="PTHR46223:SF3">
    <property type="entry name" value="HISTONE-LYSINE N-METHYLTRANSFERASE SET-23"/>
    <property type="match status" value="1"/>
</dbReference>
<keyword evidence="9" id="KW-0156">Chromatin regulator</keyword>
<dbReference type="HOGENOM" id="CLU_020840_3_3_1"/>
<dbReference type="InterPro" id="IPR050973">
    <property type="entry name" value="H3K9_Histone-Lys_N-MTase"/>
</dbReference>
<comment type="subcellular location">
    <subcellularLocation>
        <location evidence="2">Chromosome</location>
    </subcellularLocation>
    <subcellularLocation>
        <location evidence="1">Nucleus</location>
    </subcellularLocation>
</comment>
<dbReference type="GO" id="GO:0008270">
    <property type="term" value="F:zinc ion binding"/>
    <property type="evidence" value="ECO:0007669"/>
    <property type="project" value="InterPro"/>
</dbReference>
<evidence type="ECO:0000256" key="7">
    <source>
        <dbReference type="ARBA" id="ARBA00022723"/>
    </source>
</evidence>